<keyword evidence="6" id="KW-0735">Signal-anchor</keyword>
<keyword evidence="5 10" id="KW-0812">Transmembrane</keyword>
<reference evidence="11" key="1">
    <citation type="submission" date="2022-05" db="EMBL/GenBank/DDBJ databases">
        <title>Single-amplified genomics reveal most streamlined microbe among free-living bacteria.</title>
        <authorList>
            <person name="Roda-Garcia J."/>
            <person name="Haro-Moreno J.M."/>
            <person name="Rodriguez-Valera F."/>
            <person name="Almagro-Moreno S."/>
            <person name="Lopez-Perez M."/>
        </authorList>
    </citation>
    <scope>NUCLEOTIDE SEQUENCE</scope>
    <source>
        <strain evidence="11">TMED112-D2-2</strain>
    </source>
</reference>
<comment type="subcellular location">
    <subcellularLocation>
        <location evidence="2">Cell inner membrane</location>
        <topology evidence="2">Single-pass type II membrane protein</topology>
        <orientation evidence="2">Periplasmic side</orientation>
    </subcellularLocation>
</comment>
<dbReference type="AlphaFoldDB" id="A0A9Q8U2P7"/>
<dbReference type="NCBIfam" id="NF003465">
    <property type="entry name" value="PRK05089.1"/>
    <property type="match status" value="1"/>
</dbReference>
<comment type="similarity">
    <text evidence="3">Belongs to the COX11/CtaG family.</text>
</comment>
<evidence type="ECO:0000256" key="4">
    <source>
        <dbReference type="ARBA" id="ARBA00015384"/>
    </source>
</evidence>
<evidence type="ECO:0000256" key="8">
    <source>
        <dbReference type="ARBA" id="ARBA00023008"/>
    </source>
</evidence>
<proteinExistence type="inferred from homology"/>
<comment type="function">
    <text evidence="1">Exerts its effect at some terminal stage of cytochrome c oxidase synthesis, probably by being involved in the insertion of the copper B into subunit I.</text>
</comment>
<keyword evidence="7 10" id="KW-1133">Transmembrane helix</keyword>
<dbReference type="Proteomes" id="UP001056381">
    <property type="component" value="Chromosome"/>
</dbReference>
<sequence length="186" mass="21417">MAKNNLSSRIFIYLVSAVIFMFFFSFMLVPLYNVFCEVTGLNGKIYGPSSFFVKDEAEKKDSREIRIKFLSQVNESAPVNFFPSSNEVRVWTDKVSKTSYIAENTTDKQLTLTIIPSVSPGLAADNVKKIQCFCFEEQVLMPYERQEWPVRFYVSSEVGDNVNDIYLSYTLFETDRVLTDNMNHGK</sequence>
<dbReference type="EMBL" id="CP097966">
    <property type="protein sequence ID" value="URQ63202.1"/>
    <property type="molecule type" value="Genomic_DNA"/>
</dbReference>
<dbReference type="Gene3D" id="2.60.370.10">
    <property type="entry name" value="Ctag/Cox11"/>
    <property type="match status" value="1"/>
</dbReference>
<evidence type="ECO:0000256" key="3">
    <source>
        <dbReference type="ARBA" id="ARBA00009620"/>
    </source>
</evidence>
<evidence type="ECO:0000256" key="9">
    <source>
        <dbReference type="ARBA" id="ARBA00023136"/>
    </source>
</evidence>
<dbReference type="PANTHER" id="PTHR21320:SF3">
    <property type="entry name" value="CYTOCHROME C OXIDASE ASSEMBLY PROTEIN COX11, MITOCHONDRIAL-RELATED"/>
    <property type="match status" value="1"/>
</dbReference>
<dbReference type="InterPro" id="IPR023471">
    <property type="entry name" value="CtaG/Cox11_dom_sf"/>
</dbReference>
<dbReference type="Pfam" id="PF04442">
    <property type="entry name" value="CtaG_Cox11"/>
    <property type="match status" value="1"/>
</dbReference>
<evidence type="ECO:0000313" key="11">
    <source>
        <dbReference type="EMBL" id="URQ63202.1"/>
    </source>
</evidence>
<dbReference type="SUPFAM" id="SSF110111">
    <property type="entry name" value="Ctag/Cox11"/>
    <property type="match status" value="1"/>
</dbReference>
<feature type="transmembrane region" description="Helical" evidence="10">
    <location>
        <begin position="12"/>
        <end position="32"/>
    </location>
</feature>
<evidence type="ECO:0000313" key="12">
    <source>
        <dbReference type="Proteomes" id="UP001056381"/>
    </source>
</evidence>
<accession>A0A9Q8U2P7</accession>
<dbReference type="GO" id="GO:0005507">
    <property type="term" value="F:copper ion binding"/>
    <property type="evidence" value="ECO:0007669"/>
    <property type="project" value="InterPro"/>
</dbReference>
<keyword evidence="8" id="KW-0186">Copper</keyword>
<evidence type="ECO:0000256" key="6">
    <source>
        <dbReference type="ARBA" id="ARBA00022968"/>
    </source>
</evidence>
<evidence type="ECO:0000256" key="10">
    <source>
        <dbReference type="SAM" id="Phobius"/>
    </source>
</evidence>
<evidence type="ECO:0000256" key="2">
    <source>
        <dbReference type="ARBA" id="ARBA00004382"/>
    </source>
</evidence>
<keyword evidence="12" id="KW-1185">Reference proteome</keyword>
<keyword evidence="9 10" id="KW-0472">Membrane</keyword>
<evidence type="ECO:0000256" key="7">
    <source>
        <dbReference type="ARBA" id="ARBA00022989"/>
    </source>
</evidence>
<dbReference type="GO" id="GO:0005886">
    <property type="term" value="C:plasma membrane"/>
    <property type="evidence" value="ECO:0007669"/>
    <property type="project" value="UniProtKB-SubCell"/>
</dbReference>
<evidence type="ECO:0000256" key="5">
    <source>
        <dbReference type="ARBA" id="ARBA00022692"/>
    </source>
</evidence>
<dbReference type="PANTHER" id="PTHR21320">
    <property type="entry name" value="CYTOCHROME C OXIDASE ASSEMBLY PROTEIN COX11-RELATED"/>
    <property type="match status" value="1"/>
</dbReference>
<organism evidence="11 12">
    <name type="scientific">SAR86 cluster bacterium</name>
    <dbReference type="NCBI Taxonomy" id="2030880"/>
    <lineage>
        <taxon>Bacteria</taxon>
        <taxon>Pseudomonadati</taxon>
        <taxon>Pseudomonadota</taxon>
        <taxon>Gammaproteobacteria</taxon>
        <taxon>SAR86 cluster</taxon>
    </lineage>
</organism>
<gene>
    <name evidence="11" type="ORF">M9B40_00095</name>
</gene>
<protein>
    <recommendedName>
        <fullName evidence="4">Cytochrome c oxidase assembly protein CtaG</fullName>
    </recommendedName>
</protein>
<name>A0A9Q8U2P7_9GAMM</name>
<dbReference type="InterPro" id="IPR007533">
    <property type="entry name" value="Cyt_c_oxidase_assmbl_CtaG"/>
</dbReference>
<evidence type="ECO:0000256" key="1">
    <source>
        <dbReference type="ARBA" id="ARBA00004007"/>
    </source>
</evidence>